<evidence type="ECO:0000313" key="12">
    <source>
        <dbReference type="EMBL" id="KAA0159004.1"/>
    </source>
</evidence>
<dbReference type="GO" id="GO:0005524">
    <property type="term" value="F:ATP binding"/>
    <property type="evidence" value="ECO:0007669"/>
    <property type="project" value="UniProtKB-KW"/>
</dbReference>
<dbReference type="EC" id="6.1.1.16" evidence="2"/>
<dbReference type="InterPro" id="IPR009080">
    <property type="entry name" value="tRNAsynth_Ia_anticodon-bd"/>
</dbReference>
<dbReference type="FunFam" id="3.40.50.620:FF:000218">
    <property type="entry name" value="Cysteine-tRNA ligase"/>
    <property type="match status" value="1"/>
</dbReference>
<evidence type="ECO:0000256" key="7">
    <source>
        <dbReference type="ARBA" id="ARBA00022840"/>
    </source>
</evidence>
<keyword evidence="4" id="KW-0479">Metal-binding</keyword>
<feature type="domain" description="tRNA synthetases class I catalytic" evidence="11">
    <location>
        <begin position="55"/>
        <end position="366"/>
    </location>
</feature>
<dbReference type="Proteomes" id="UP000325113">
    <property type="component" value="Unassembled WGS sequence"/>
</dbReference>
<dbReference type="Proteomes" id="UP000324907">
    <property type="component" value="Unassembled WGS sequence"/>
</dbReference>
<dbReference type="Pfam" id="PF01406">
    <property type="entry name" value="tRNA-synt_1e"/>
    <property type="match status" value="1"/>
</dbReference>
<dbReference type="Gene3D" id="1.20.120.1910">
    <property type="entry name" value="Cysteine-tRNA ligase, C-terminal anti-codon recognition domain"/>
    <property type="match status" value="1"/>
</dbReference>
<evidence type="ECO:0000256" key="1">
    <source>
        <dbReference type="ARBA" id="ARBA00001947"/>
    </source>
</evidence>
<dbReference type="HAMAP" id="MF_00041">
    <property type="entry name" value="Cys_tRNA_synth"/>
    <property type="match status" value="1"/>
</dbReference>
<dbReference type="GO" id="GO:0004817">
    <property type="term" value="F:cysteine-tRNA ligase activity"/>
    <property type="evidence" value="ECO:0007669"/>
    <property type="project" value="UniProtKB-EC"/>
</dbReference>
<dbReference type="PANTHER" id="PTHR10890">
    <property type="entry name" value="CYSTEINYL-TRNA SYNTHETASE"/>
    <property type="match status" value="1"/>
</dbReference>
<gene>
    <name evidence="13" type="ORF">FNF28_05287</name>
    <name evidence="12" type="ORF">FNF31_05067</name>
</gene>
<dbReference type="Gene3D" id="3.40.50.620">
    <property type="entry name" value="HUPs"/>
    <property type="match status" value="1"/>
</dbReference>
<evidence type="ECO:0000256" key="9">
    <source>
        <dbReference type="ARBA" id="ARBA00023146"/>
    </source>
</evidence>
<dbReference type="InterPro" id="IPR014729">
    <property type="entry name" value="Rossmann-like_a/b/a_fold"/>
</dbReference>
<evidence type="ECO:0000256" key="5">
    <source>
        <dbReference type="ARBA" id="ARBA00022741"/>
    </source>
</evidence>
<keyword evidence="7" id="KW-0067">ATP-binding</keyword>
<evidence type="ECO:0000256" key="2">
    <source>
        <dbReference type="ARBA" id="ARBA00012832"/>
    </source>
</evidence>
<evidence type="ECO:0000256" key="10">
    <source>
        <dbReference type="ARBA" id="ARBA00031499"/>
    </source>
</evidence>
<dbReference type="InterPro" id="IPR024909">
    <property type="entry name" value="Cys-tRNA/MSH_ligase"/>
</dbReference>
<name>A0A5A8D6K8_CAFRO</name>
<dbReference type="EMBL" id="VLTM01000059">
    <property type="protein sequence ID" value="KAA0159004.1"/>
    <property type="molecule type" value="Genomic_DNA"/>
</dbReference>
<dbReference type="PRINTS" id="PR00983">
    <property type="entry name" value="TRNASYNTHCYS"/>
</dbReference>
<evidence type="ECO:0000313" key="15">
    <source>
        <dbReference type="Proteomes" id="UP000325113"/>
    </source>
</evidence>
<accession>A0A5A8D6K8</accession>
<reference evidence="14 15" key="1">
    <citation type="submission" date="2019-07" db="EMBL/GenBank/DDBJ databases">
        <title>Genomes of Cafeteria roenbergensis.</title>
        <authorList>
            <person name="Fischer M.G."/>
            <person name="Hackl T."/>
            <person name="Roman M."/>
        </authorList>
    </citation>
    <scope>NUCLEOTIDE SEQUENCE [LARGE SCALE GENOMIC DNA]</scope>
    <source>
        <strain evidence="12 15">Cflag</strain>
        <strain evidence="13 14">RCC970-E3</strain>
    </source>
</reference>
<evidence type="ECO:0000256" key="6">
    <source>
        <dbReference type="ARBA" id="ARBA00022833"/>
    </source>
</evidence>
<dbReference type="SUPFAM" id="SSF52374">
    <property type="entry name" value="Nucleotidylyl transferase"/>
    <property type="match status" value="1"/>
</dbReference>
<dbReference type="GO" id="GO:0005737">
    <property type="term" value="C:cytoplasm"/>
    <property type="evidence" value="ECO:0007669"/>
    <property type="project" value="TreeGrafter"/>
</dbReference>
<keyword evidence="3" id="KW-0436">Ligase</keyword>
<dbReference type="InterPro" id="IPR032678">
    <property type="entry name" value="tRNA-synt_1_cat_dom"/>
</dbReference>
<evidence type="ECO:0000256" key="4">
    <source>
        <dbReference type="ARBA" id="ARBA00022723"/>
    </source>
</evidence>
<dbReference type="NCBIfam" id="TIGR00435">
    <property type="entry name" value="cysS"/>
    <property type="match status" value="1"/>
</dbReference>
<dbReference type="PANTHER" id="PTHR10890:SF3">
    <property type="entry name" value="CYSTEINE--TRNA LIGASE, CYTOPLASMIC"/>
    <property type="match status" value="1"/>
</dbReference>
<comment type="caution">
    <text evidence="13">The sequence shown here is derived from an EMBL/GenBank/DDBJ whole genome shotgun (WGS) entry which is preliminary data.</text>
</comment>
<dbReference type="GO" id="GO:0046872">
    <property type="term" value="F:metal ion binding"/>
    <property type="evidence" value="ECO:0007669"/>
    <property type="project" value="UniProtKB-KW"/>
</dbReference>
<evidence type="ECO:0000256" key="8">
    <source>
        <dbReference type="ARBA" id="ARBA00022917"/>
    </source>
</evidence>
<keyword evidence="6" id="KW-0862">Zinc</keyword>
<evidence type="ECO:0000313" key="13">
    <source>
        <dbReference type="EMBL" id="KAA0160865.1"/>
    </source>
</evidence>
<dbReference type="CDD" id="cd00672">
    <property type="entry name" value="CysRS_core"/>
    <property type="match status" value="1"/>
</dbReference>
<dbReference type="GO" id="GO:0006423">
    <property type="term" value="P:cysteinyl-tRNA aminoacylation"/>
    <property type="evidence" value="ECO:0007669"/>
    <property type="project" value="InterPro"/>
</dbReference>
<evidence type="ECO:0000256" key="3">
    <source>
        <dbReference type="ARBA" id="ARBA00022598"/>
    </source>
</evidence>
<keyword evidence="8" id="KW-0648">Protein biosynthesis</keyword>
<protein>
    <recommendedName>
        <fullName evidence="2">cysteine--tRNA ligase</fullName>
        <ecNumber evidence="2">6.1.1.16</ecNumber>
    </recommendedName>
    <alternativeName>
        <fullName evidence="10">Cysteinyl-tRNA synthetase</fullName>
    </alternativeName>
</protein>
<dbReference type="SUPFAM" id="SSF47323">
    <property type="entry name" value="Anticodon-binding domain of a subclass of class I aminoacyl-tRNA synthetases"/>
    <property type="match status" value="1"/>
</dbReference>
<comment type="cofactor">
    <cofactor evidence="1">
        <name>Zn(2+)</name>
        <dbReference type="ChEBI" id="CHEBI:29105"/>
    </cofactor>
</comment>
<keyword evidence="5" id="KW-0547">Nucleotide-binding</keyword>
<proteinExistence type="inferred from homology"/>
<evidence type="ECO:0000259" key="11">
    <source>
        <dbReference type="Pfam" id="PF01406"/>
    </source>
</evidence>
<dbReference type="EMBL" id="VLTL01000104">
    <property type="protein sequence ID" value="KAA0160865.1"/>
    <property type="molecule type" value="Genomic_DNA"/>
</dbReference>
<organism evidence="13 14">
    <name type="scientific">Cafeteria roenbergensis</name>
    <name type="common">Marine flagellate</name>
    <dbReference type="NCBI Taxonomy" id="33653"/>
    <lineage>
        <taxon>Eukaryota</taxon>
        <taxon>Sar</taxon>
        <taxon>Stramenopiles</taxon>
        <taxon>Bigyra</taxon>
        <taxon>Opalozoa</taxon>
        <taxon>Bicosoecida</taxon>
        <taxon>Cafeteriaceae</taxon>
        <taxon>Cafeteria</taxon>
    </lineage>
</organism>
<dbReference type="AlphaFoldDB" id="A0A5A8D6K8"/>
<keyword evidence="9" id="KW-0030">Aminoacyl-tRNA synthetase</keyword>
<sequence>MAAPACATHATFSGGKRQPSWVMPSPSGSAGELFEAACPLRVLNSLTRTKVPFIPMNGREVFWYACGPTVYASSHMGHARTYVCFDVLRRIMRDHFGYRVTLIMNITDIDDKIIARANEAGRPFNELAAEFEHEFLEDMARLGVEPADEMPRVSEHVPEVVDFVERLIAKGFAYESKGSVYFDVASYSAKHPYGKLRPENVGDEASALEGEGALGAAVTELAKKGACDFALWKAAKEGEPSWPSPWGEGRPGWHIECSVMASEALKRYGTGGVMDIHSGGVDLQFPHHDNEIAQSEACLGCKQWVGYFLHSGHLNIRGQKMGKSLKNFTTIRQALERYPARHLRLLFLSFRYNSPLNYSPEMMDEVASKDRAITSVIQNAERALRILPKGNPTKVGPGASALNASAIAARAAVDAALADDFDTPTAMNAVLALIADINAYIDSPSAFAAKAATDGAAAGLAAAAAAATAAAAPGASSEEEPVNGPALRRAAAVVSRVLRLFGLIDAELATSVGPVSASAAGAGAASGAGGDVTAPFIDALAEFRQRVREAARTGDKAAIMAACDWVRDDRMAALGVKLEDTSSDATQTWKRTDPAELLAEVERRRAAADEAAERAAASAEAAAAAAAAADAILAIPDERLFMDAPQFAGQFSAFGDDGMPTADAAGAPIAKSQAKKLAKALKAHSSKRAKWLAKQ</sequence>
<evidence type="ECO:0000313" key="14">
    <source>
        <dbReference type="Proteomes" id="UP000324907"/>
    </source>
</evidence>
<dbReference type="InterPro" id="IPR015803">
    <property type="entry name" value="Cys-tRNA-ligase"/>
</dbReference>